<evidence type="ECO:0000256" key="6">
    <source>
        <dbReference type="ARBA" id="ARBA00022825"/>
    </source>
</evidence>
<dbReference type="InterPro" id="IPR041469">
    <property type="entry name" value="Subtilisin-like_FN3"/>
</dbReference>
<sequence>MEAIDGFVYAEPDKQHKLQTTYTPNLLGLSQFDGAWGGTLFGEGVVIGVIDTGIHASHPSFNDSMMPPPPLKWRGRCRSSGFACNNKIIGAMGFQNGTRAPATDDDGHGTHVASTAAGNFVDDAEVLGMAKGVASGMAPRAHLAIYKVCFQPYGCSGSDIYAAIDQAIKDGVDVLSMSISGAPDATFYQDPVAIGSLAAVEKGIFPCAAAGNDGPEINTVNHDAPWVLAVGASSTDRRIRAAVKLGNGMELEGESAFQPSSFDSTTLLPLVFPGMYGDLNASYCVKGSLDYIDVYRKVVLCWSGAIKDTEKGEVVYAAGGAAMIVMNLPLQGYTTFSEAHTLPAAHVSFVDGMKIRDYVYFNSTPTATIVFDGTEFGVRPSPAVAAFSSRGPALMNGGILKPDVLAPGVNILAAWPFDVGPNPSALATKTFNFESGTSMATPHVSGIVALIKKVHPNWSPAAIQSAIITSAKDLDLDGNIIADGNSNNTADIFATGAGQVNPAGALDPGLVYDRSASDHIGYLCGIGYNDTEVTMMARRRVRCSGVKAISAAQLNYPSISATLNSSMQSLTFERTVTNVGKASEVYLVRIREPTGVRVDLSTYQLKFSRVGQQKSFTVRLSMQGSHGLLAAARGKLEWVSKEHVVASPIAISFT</sequence>
<reference evidence="14" key="1">
    <citation type="journal article" date="2017" name="Gigascience">
        <title>The genome draft of coconut (Cocos nucifera).</title>
        <authorList>
            <person name="Xiao Y."/>
            <person name="Xu P."/>
            <person name="Fan H."/>
            <person name="Baudouin L."/>
            <person name="Xia W."/>
            <person name="Bocs S."/>
            <person name="Xu J."/>
            <person name="Li Q."/>
            <person name="Guo A."/>
            <person name="Zhou L."/>
            <person name="Li J."/>
            <person name="Wu Y."/>
            <person name="Ma Z."/>
            <person name="Armero A."/>
            <person name="Issali A.E."/>
            <person name="Liu N."/>
            <person name="Peng M."/>
            <person name="Yang Y."/>
        </authorList>
    </citation>
    <scope>NUCLEOTIDE SEQUENCE</scope>
    <source>
        <tissue evidence="14">Spear leaf of Hainan Tall coconut</tissue>
    </source>
</reference>
<dbReference type="AlphaFoldDB" id="A0A8K0I527"/>
<dbReference type="InterPro" id="IPR045051">
    <property type="entry name" value="SBT"/>
</dbReference>
<dbReference type="EMBL" id="CM017874">
    <property type="protein sequence ID" value="KAG1335511.1"/>
    <property type="molecule type" value="Genomic_DNA"/>
</dbReference>
<dbReference type="Pfam" id="PF00082">
    <property type="entry name" value="Peptidase_S8"/>
    <property type="match status" value="1"/>
</dbReference>
<accession>A0A8K0I527</accession>
<dbReference type="Pfam" id="PF02225">
    <property type="entry name" value="PA"/>
    <property type="match status" value="1"/>
</dbReference>
<dbReference type="GO" id="GO:0005576">
    <property type="term" value="C:extracellular region"/>
    <property type="evidence" value="ECO:0007669"/>
    <property type="project" value="UniProtKB-SubCell"/>
</dbReference>
<dbReference type="PRINTS" id="PR00723">
    <property type="entry name" value="SUBTILISIN"/>
</dbReference>
<evidence type="ECO:0000313" key="14">
    <source>
        <dbReference type="EMBL" id="KAG1335511.1"/>
    </source>
</evidence>
<dbReference type="SUPFAM" id="SSF52743">
    <property type="entry name" value="Subtilisin-like"/>
    <property type="match status" value="1"/>
</dbReference>
<dbReference type="PROSITE" id="PS00138">
    <property type="entry name" value="SUBTILASE_SER"/>
    <property type="match status" value="1"/>
</dbReference>
<evidence type="ECO:0000256" key="9">
    <source>
        <dbReference type="PROSITE-ProRule" id="PRU01240"/>
    </source>
</evidence>
<dbReference type="InterPro" id="IPR015500">
    <property type="entry name" value="Peptidase_S8_subtilisin-rel"/>
</dbReference>
<dbReference type="InterPro" id="IPR023828">
    <property type="entry name" value="Peptidase_S8_Ser-AS"/>
</dbReference>
<feature type="domain" description="PA" evidence="12">
    <location>
        <begin position="270"/>
        <end position="355"/>
    </location>
</feature>
<keyword evidence="3 9" id="KW-0645">Protease</keyword>
<name>A0A8K0I527_COCNU</name>
<evidence type="ECO:0000259" key="11">
    <source>
        <dbReference type="Pfam" id="PF00082"/>
    </source>
</evidence>
<evidence type="ECO:0000256" key="2">
    <source>
        <dbReference type="ARBA" id="ARBA00011073"/>
    </source>
</evidence>
<keyword evidence="4" id="KW-0732">Signal</keyword>
<evidence type="ECO:0000259" key="12">
    <source>
        <dbReference type="Pfam" id="PF02225"/>
    </source>
</evidence>
<evidence type="ECO:0000256" key="1">
    <source>
        <dbReference type="ARBA" id="ARBA00004613"/>
    </source>
</evidence>
<keyword evidence="15" id="KW-1185">Reference proteome</keyword>
<dbReference type="InterPro" id="IPR022398">
    <property type="entry name" value="Peptidase_S8_His-AS"/>
</dbReference>
<dbReference type="GO" id="GO:0006508">
    <property type="term" value="P:proteolysis"/>
    <property type="evidence" value="ECO:0007669"/>
    <property type="project" value="UniProtKB-KW"/>
</dbReference>
<evidence type="ECO:0000313" key="15">
    <source>
        <dbReference type="Proteomes" id="UP000797356"/>
    </source>
</evidence>
<feature type="active site" description="Charge relay system" evidence="8 9">
    <location>
        <position position="51"/>
    </location>
</feature>
<feature type="domain" description="Peptidase S8/S53" evidence="11">
    <location>
        <begin position="42"/>
        <end position="474"/>
    </location>
</feature>
<keyword evidence="7" id="KW-0325">Glycoprotein</keyword>
<dbReference type="PROSITE" id="PS00136">
    <property type="entry name" value="SUBTILASE_ASP"/>
    <property type="match status" value="1"/>
</dbReference>
<dbReference type="Gene3D" id="3.50.30.30">
    <property type="match status" value="1"/>
</dbReference>
<evidence type="ECO:0000256" key="10">
    <source>
        <dbReference type="RuleBase" id="RU003355"/>
    </source>
</evidence>
<feature type="active site" description="Charge relay system" evidence="8 9">
    <location>
        <position position="108"/>
    </location>
</feature>
<evidence type="ECO:0000256" key="8">
    <source>
        <dbReference type="PIRSR" id="PIRSR615500-1"/>
    </source>
</evidence>
<dbReference type="CDD" id="cd02120">
    <property type="entry name" value="PA_subtilisin_like"/>
    <property type="match status" value="1"/>
</dbReference>
<evidence type="ECO:0000256" key="3">
    <source>
        <dbReference type="ARBA" id="ARBA00022670"/>
    </source>
</evidence>
<feature type="domain" description="Subtilisin-like protease fibronectin type-III" evidence="13">
    <location>
        <begin position="553"/>
        <end position="651"/>
    </location>
</feature>
<reference evidence="14" key="2">
    <citation type="submission" date="2019-07" db="EMBL/GenBank/DDBJ databases">
        <authorList>
            <person name="Yang Y."/>
            <person name="Bocs S."/>
            <person name="Baudouin L."/>
        </authorList>
    </citation>
    <scope>NUCLEOTIDE SEQUENCE</scope>
    <source>
        <tissue evidence="14">Spear leaf of Hainan Tall coconut</tissue>
    </source>
</reference>
<dbReference type="InterPro" id="IPR023827">
    <property type="entry name" value="Peptidase_S8_Asp-AS"/>
</dbReference>
<dbReference type="InterPro" id="IPR003137">
    <property type="entry name" value="PA_domain"/>
</dbReference>
<comment type="similarity">
    <text evidence="2 9 10">Belongs to the peptidase S8 family.</text>
</comment>
<evidence type="ECO:0000256" key="7">
    <source>
        <dbReference type="ARBA" id="ARBA00023180"/>
    </source>
</evidence>
<dbReference type="InterPro" id="IPR036852">
    <property type="entry name" value="Peptidase_S8/S53_dom_sf"/>
</dbReference>
<dbReference type="Pfam" id="PF17766">
    <property type="entry name" value="fn3_6"/>
    <property type="match status" value="1"/>
</dbReference>
<dbReference type="GO" id="GO:0004252">
    <property type="term" value="F:serine-type endopeptidase activity"/>
    <property type="evidence" value="ECO:0007669"/>
    <property type="project" value="UniProtKB-UniRule"/>
</dbReference>
<dbReference type="PROSITE" id="PS00137">
    <property type="entry name" value="SUBTILASE_HIS"/>
    <property type="match status" value="1"/>
</dbReference>
<evidence type="ECO:0000259" key="13">
    <source>
        <dbReference type="Pfam" id="PF17766"/>
    </source>
</evidence>
<dbReference type="Proteomes" id="UP000797356">
    <property type="component" value="Chromosome 3"/>
</dbReference>
<proteinExistence type="inferred from homology"/>
<organism evidence="14 15">
    <name type="scientific">Cocos nucifera</name>
    <name type="common">Coconut palm</name>
    <dbReference type="NCBI Taxonomy" id="13894"/>
    <lineage>
        <taxon>Eukaryota</taxon>
        <taxon>Viridiplantae</taxon>
        <taxon>Streptophyta</taxon>
        <taxon>Embryophyta</taxon>
        <taxon>Tracheophyta</taxon>
        <taxon>Spermatophyta</taxon>
        <taxon>Magnoliopsida</taxon>
        <taxon>Liliopsida</taxon>
        <taxon>Arecaceae</taxon>
        <taxon>Arecoideae</taxon>
        <taxon>Cocoseae</taxon>
        <taxon>Attaleinae</taxon>
        <taxon>Cocos</taxon>
    </lineage>
</organism>
<evidence type="ECO:0000256" key="4">
    <source>
        <dbReference type="ARBA" id="ARBA00022729"/>
    </source>
</evidence>
<keyword evidence="6 9" id="KW-0720">Serine protease</keyword>
<feature type="active site" description="Charge relay system" evidence="8 9">
    <location>
        <position position="438"/>
    </location>
</feature>
<keyword evidence="5 9" id="KW-0378">Hydrolase</keyword>
<dbReference type="Gene3D" id="2.60.40.2310">
    <property type="match status" value="1"/>
</dbReference>
<comment type="subcellular location">
    <subcellularLocation>
        <location evidence="1">Secreted</location>
    </subcellularLocation>
</comment>
<protein>
    <submittedName>
        <fullName evidence="14">Subtilisin-like protease SBT1.2</fullName>
    </submittedName>
</protein>
<dbReference type="InterPro" id="IPR000209">
    <property type="entry name" value="Peptidase_S8/S53_dom"/>
</dbReference>
<dbReference type="CDD" id="cd04852">
    <property type="entry name" value="Peptidases_S8_3"/>
    <property type="match status" value="1"/>
</dbReference>
<dbReference type="OrthoDB" id="781982at2759"/>
<dbReference type="InterPro" id="IPR034197">
    <property type="entry name" value="Peptidases_S8_3"/>
</dbReference>
<comment type="caution">
    <text evidence="14">The sequence shown here is derived from an EMBL/GenBank/DDBJ whole genome shotgun (WGS) entry which is preliminary data.</text>
</comment>
<dbReference type="PROSITE" id="PS51892">
    <property type="entry name" value="SUBTILASE"/>
    <property type="match status" value="1"/>
</dbReference>
<gene>
    <name evidence="14" type="ORF">COCNU_03G016300</name>
</gene>
<dbReference type="Gene3D" id="3.40.50.200">
    <property type="entry name" value="Peptidase S8/S53 domain"/>
    <property type="match status" value="1"/>
</dbReference>
<dbReference type="PANTHER" id="PTHR10795">
    <property type="entry name" value="PROPROTEIN CONVERTASE SUBTILISIN/KEXIN"/>
    <property type="match status" value="1"/>
</dbReference>
<evidence type="ECO:0000256" key="5">
    <source>
        <dbReference type="ARBA" id="ARBA00022801"/>
    </source>
</evidence>